<keyword evidence="2" id="KW-1185">Reference proteome</keyword>
<protein>
    <submittedName>
        <fullName evidence="1">Putative membrane protein</fullName>
    </submittedName>
</protein>
<comment type="caution">
    <text evidence="1">The sequence shown here is derived from an EMBL/GenBank/DDBJ whole genome shotgun (WGS) entry which is preliminary data.</text>
</comment>
<dbReference type="STRING" id="319236.BST91_10300"/>
<proteinExistence type="predicted"/>
<dbReference type="InterPro" id="IPR007165">
    <property type="entry name" value="Phage_holin_4_2"/>
</dbReference>
<dbReference type="AlphaFoldDB" id="A0A090QKT3"/>
<dbReference type="eggNOG" id="COG1950">
    <property type="taxonomic scope" value="Bacteria"/>
</dbReference>
<reference evidence="1" key="1">
    <citation type="journal article" date="2014" name="Genome Announc.">
        <title>Draft Genome Sequences of Marine Flavobacterium Nonlabens Strains NR17, NR24, NR27, NR32, NR33, and Ara13.</title>
        <authorList>
            <person name="Nakanishi M."/>
            <person name="Meirelles P."/>
            <person name="Suzuki R."/>
            <person name="Takatani N."/>
            <person name="Mino S."/>
            <person name="Suda W."/>
            <person name="Oshima K."/>
            <person name="Hattori M."/>
            <person name="Ohkuma M."/>
            <person name="Hosokawa M."/>
            <person name="Miyashita K."/>
            <person name="Thompson F.L."/>
            <person name="Niwa A."/>
            <person name="Sawabe T."/>
            <person name="Sawabe T."/>
        </authorList>
    </citation>
    <scope>NUCLEOTIDE SEQUENCE [LARGE SCALE GENOMIC DNA]</scope>
    <source>
        <strain evidence="1">JCM 19294</strain>
    </source>
</reference>
<evidence type="ECO:0000313" key="2">
    <source>
        <dbReference type="Proteomes" id="UP000029221"/>
    </source>
</evidence>
<organism evidence="1 2">
    <name type="scientific">Nonlabens tegetincola</name>
    <dbReference type="NCBI Taxonomy" id="323273"/>
    <lineage>
        <taxon>Bacteria</taxon>
        <taxon>Pseudomonadati</taxon>
        <taxon>Bacteroidota</taxon>
        <taxon>Flavobacteriia</taxon>
        <taxon>Flavobacteriales</taxon>
        <taxon>Flavobacteriaceae</taxon>
        <taxon>Nonlabens</taxon>
    </lineage>
</organism>
<dbReference type="PANTHER" id="PTHR37309:SF1">
    <property type="entry name" value="SLR0284 PROTEIN"/>
    <property type="match status" value="1"/>
</dbReference>
<dbReference type="Proteomes" id="UP000029221">
    <property type="component" value="Unassembled WGS sequence"/>
</dbReference>
<dbReference type="RefSeq" id="WP_042277128.1">
    <property type="nucleotide sequence ID" value="NZ_BBML01000001.1"/>
</dbReference>
<name>A0A090QKT3_9FLAO</name>
<dbReference type="EMBL" id="BBML01000001">
    <property type="protein sequence ID" value="GAK96131.1"/>
    <property type="molecule type" value="Genomic_DNA"/>
</dbReference>
<accession>A0A090QKT3</accession>
<sequence length="115" mass="12685">MKFLLKLLITAALVILLSKILPGASTTGWWSAILVAVVLSLLNFTVKPILQILTFPITIVTLGLFLLIINAIIILLADWLVGGFNVDGLWWAIIFSLLLAIGRSLLFKLLDRDED</sequence>
<gene>
    <name evidence="1" type="ORF">JCM19294_2913</name>
</gene>
<dbReference type="PANTHER" id="PTHR37309">
    <property type="entry name" value="SLR0284 PROTEIN"/>
    <property type="match status" value="1"/>
</dbReference>
<dbReference type="Pfam" id="PF04020">
    <property type="entry name" value="Phage_holin_4_2"/>
    <property type="match status" value="1"/>
</dbReference>
<evidence type="ECO:0000313" key="1">
    <source>
        <dbReference type="EMBL" id="GAK96131.1"/>
    </source>
</evidence>